<comment type="similarity">
    <text evidence="1">Belongs to the thioredoxin family.</text>
</comment>
<organism evidence="5 6">
    <name type="scientific">Tuber magnatum</name>
    <name type="common">white Piedmont truffle</name>
    <dbReference type="NCBI Taxonomy" id="42249"/>
    <lineage>
        <taxon>Eukaryota</taxon>
        <taxon>Fungi</taxon>
        <taxon>Dikarya</taxon>
        <taxon>Ascomycota</taxon>
        <taxon>Pezizomycotina</taxon>
        <taxon>Pezizomycetes</taxon>
        <taxon>Pezizales</taxon>
        <taxon>Tuberaceae</taxon>
        <taxon>Tuber</taxon>
    </lineage>
</organism>
<reference evidence="5 6" key="1">
    <citation type="submission" date="2018-03" db="EMBL/GenBank/DDBJ databases">
        <title>Genomes of Pezizomycetes fungi and the evolution of truffles.</title>
        <authorList>
            <person name="Murat C."/>
            <person name="Payen T."/>
            <person name="Noel B."/>
            <person name="Kuo A."/>
            <person name="Martin F.M."/>
        </authorList>
    </citation>
    <scope>NUCLEOTIDE SEQUENCE [LARGE SCALE GENOMIC DNA]</scope>
    <source>
        <strain evidence="5">091103-1</strain>
    </source>
</reference>
<dbReference type="SUPFAM" id="SSF52833">
    <property type="entry name" value="Thioredoxin-like"/>
    <property type="match status" value="1"/>
</dbReference>
<feature type="domain" description="Thioredoxin" evidence="4">
    <location>
        <begin position="35"/>
        <end position="161"/>
    </location>
</feature>
<evidence type="ECO:0000313" key="6">
    <source>
        <dbReference type="Proteomes" id="UP000246991"/>
    </source>
</evidence>
<dbReference type="PROSITE" id="PS51352">
    <property type="entry name" value="THIOREDOXIN_2"/>
    <property type="match status" value="1"/>
</dbReference>
<accession>A0A317SKZ8</accession>
<evidence type="ECO:0000256" key="1">
    <source>
        <dbReference type="ARBA" id="ARBA00008987"/>
    </source>
</evidence>
<dbReference type="CDD" id="cd02947">
    <property type="entry name" value="TRX_family"/>
    <property type="match status" value="1"/>
</dbReference>
<dbReference type="AlphaFoldDB" id="A0A317SKZ8"/>
<keyword evidence="2" id="KW-1015">Disulfide bond</keyword>
<dbReference type="InterPro" id="IPR013766">
    <property type="entry name" value="Thioredoxin_domain"/>
</dbReference>
<dbReference type="STRING" id="42249.A0A317SKZ8"/>
<proteinExistence type="inferred from homology"/>
<dbReference type="PANTHER" id="PTHR46115">
    <property type="entry name" value="THIOREDOXIN-LIKE PROTEIN 1"/>
    <property type="match status" value="1"/>
</dbReference>
<gene>
    <name evidence="5" type="ORF">C7212DRAFT_358602</name>
</gene>
<dbReference type="OrthoDB" id="10263751at2759"/>
<feature type="compositionally biased region" description="Basic and acidic residues" evidence="3">
    <location>
        <begin position="11"/>
        <end position="23"/>
    </location>
</feature>
<evidence type="ECO:0000259" key="4">
    <source>
        <dbReference type="PROSITE" id="PS51352"/>
    </source>
</evidence>
<feature type="region of interest" description="Disordered" evidence="3">
    <location>
        <begin position="1"/>
        <end position="23"/>
    </location>
</feature>
<evidence type="ECO:0000313" key="5">
    <source>
        <dbReference type="EMBL" id="PWW75035.1"/>
    </source>
</evidence>
<dbReference type="Gene3D" id="3.40.30.10">
    <property type="entry name" value="Glutaredoxin"/>
    <property type="match status" value="1"/>
</dbReference>
<dbReference type="Pfam" id="PF00085">
    <property type="entry name" value="Thioredoxin"/>
    <property type="match status" value="1"/>
</dbReference>
<evidence type="ECO:0000256" key="2">
    <source>
        <dbReference type="ARBA" id="ARBA00023157"/>
    </source>
</evidence>
<sequence length="162" mass="18192">MGLTRLSPRMMTKDNKEEKKKGPIERQSHAYVGEKHAQTFTKNFHHTAINMVHVIKNSEDYKNAIKNKVNIIDCHATWCSDPCKLISPHFERLSREVKGVEFFKMDVNGVPDITAQLGIRAMPTFLFFKDGVKVNGFVGANWRGLEKPKAGGEASSSSVTSQ</sequence>
<dbReference type="EMBL" id="PYWC01000053">
    <property type="protein sequence ID" value="PWW75035.1"/>
    <property type="molecule type" value="Genomic_DNA"/>
</dbReference>
<comment type="caution">
    <text evidence="5">The sequence shown here is derived from an EMBL/GenBank/DDBJ whole genome shotgun (WGS) entry which is preliminary data.</text>
</comment>
<name>A0A317SKZ8_9PEZI</name>
<dbReference type="InterPro" id="IPR036249">
    <property type="entry name" value="Thioredoxin-like_sf"/>
</dbReference>
<keyword evidence="6" id="KW-1185">Reference proteome</keyword>
<dbReference type="Proteomes" id="UP000246991">
    <property type="component" value="Unassembled WGS sequence"/>
</dbReference>
<evidence type="ECO:0000256" key="3">
    <source>
        <dbReference type="SAM" id="MobiDB-lite"/>
    </source>
</evidence>
<protein>
    <submittedName>
        <fullName evidence="5">Thioredoxin-like protein</fullName>
    </submittedName>
</protein>